<sequence>MRFRCKICNKGFNRQFNLRRHESIIHPSNQKAAMVTKSEDDSVNGNRDRYVNTRRVGVKCKHRESDSTDDRSEEDDDLVDTEGSNEQNSSDEPIETSDGTGSSSSEDNGGDDHDDGDGERTYDAVETWMHLLELNKEMSKILHHGLKTNTKVMMRRTMTTMCKLSERRG</sequence>
<name>A0A2G8KW40_STIJA</name>
<feature type="compositionally biased region" description="Low complexity" evidence="2">
    <location>
        <begin position="97"/>
        <end position="107"/>
    </location>
</feature>
<keyword evidence="1" id="KW-0863">Zinc-finger</keyword>
<dbReference type="Gene3D" id="3.30.160.60">
    <property type="entry name" value="Classic Zinc Finger"/>
    <property type="match status" value="1"/>
</dbReference>
<proteinExistence type="predicted"/>
<dbReference type="AlphaFoldDB" id="A0A2G8KW40"/>
<dbReference type="GO" id="GO:0008270">
    <property type="term" value="F:zinc ion binding"/>
    <property type="evidence" value="ECO:0007669"/>
    <property type="project" value="UniProtKB-KW"/>
</dbReference>
<accession>A0A2G8KW40</accession>
<organism evidence="4 5">
    <name type="scientific">Stichopus japonicus</name>
    <name type="common">Sea cucumber</name>
    <dbReference type="NCBI Taxonomy" id="307972"/>
    <lineage>
        <taxon>Eukaryota</taxon>
        <taxon>Metazoa</taxon>
        <taxon>Echinodermata</taxon>
        <taxon>Eleutherozoa</taxon>
        <taxon>Echinozoa</taxon>
        <taxon>Holothuroidea</taxon>
        <taxon>Aspidochirotacea</taxon>
        <taxon>Aspidochirotida</taxon>
        <taxon>Stichopodidae</taxon>
        <taxon>Apostichopus</taxon>
    </lineage>
</organism>
<dbReference type="PROSITE" id="PS50157">
    <property type="entry name" value="ZINC_FINGER_C2H2_2"/>
    <property type="match status" value="1"/>
</dbReference>
<feature type="domain" description="C2H2-type" evidence="3">
    <location>
        <begin position="3"/>
        <end position="31"/>
    </location>
</feature>
<evidence type="ECO:0000313" key="5">
    <source>
        <dbReference type="Proteomes" id="UP000230750"/>
    </source>
</evidence>
<keyword evidence="1" id="KW-0862">Zinc</keyword>
<dbReference type="Proteomes" id="UP000230750">
    <property type="component" value="Unassembled WGS sequence"/>
</dbReference>
<dbReference type="PROSITE" id="PS00028">
    <property type="entry name" value="ZINC_FINGER_C2H2_1"/>
    <property type="match status" value="1"/>
</dbReference>
<reference evidence="4 5" key="1">
    <citation type="journal article" date="2017" name="PLoS Biol.">
        <title>The sea cucumber genome provides insights into morphological evolution and visceral regeneration.</title>
        <authorList>
            <person name="Zhang X."/>
            <person name="Sun L."/>
            <person name="Yuan J."/>
            <person name="Sun Y."/>
            <person name="Gao Y."/>
            <person name="Zhang L."/>
            <person name="Li S."/>
            <person name="Dai H."/>
            <person name="Hamel J.F."/>
            <person name="Liu C."/>
            <person name="Yu Y."/>
            <person name="Liu S."/>
            <person name="Lin W."/>
            <person name="Guo K."/>
            <person name="Jin S."/>
            <person name="Xu P."/>
            <person name="Storey K.B."/>
            <person name="Huan P."/>
            <person name="Zhang T."/>
            <person name="Zhou Y."/>
            <person name="Zhang J."/>
            <person name="Lin C."/>
            <person name="Li X."/>
            <person name="Xing L."/>
            <person name="Huo D."/>
            <person name="Sun M."/>
            <person name="Wang L."/>
            <person name="Mercier A."/>
            <person name="Li F."/>
            <person name="Yang H."/>
            <person name="Xiang J."/>
        </authorList>
    </citation>
    <scope>NUCLEOTIDE SEQUENCE [LARGE SCALE GENOMIC DNA]</scope>
    <source>
        <strain evidence="4">Shaxun</strain>
        <tissue evidence="4">Muscle</tissue>
    </source>
</reference>
<dbReference type="SMART" id="SM00355">
    <property type="entry name" value="ZnF_C2H2"/>
    <property type="match status" value="1"/>
</dbReference>
<feature type="compositionally biased region" description="Acidic residues" evidence="2">
    <location>
        <begin position="71"/>
        <end position="80"/>
    </location>
</feature>
<gene>
    <name evidence="4" type="ORF">BSL78_10881</name>
</gene>
<feature type="compositionally biased region" description="Polar residues" evidence="2">
    <location>
        <begin position="82"/>
        <end position="91"/>
    </location>
</feature>
<keyword evidence="5" id="KW-1185">Reference proteome</keyword>
<evidence type="ECO:0000313" key="4">
    <source>
        <dbReference type="EMBL" id="PIK52219.1"/>
    </source>
</evidence>
<feature type="region of interest" description="Disordered" evidence="2">
    <location>
        <begin position="27"/>
        <end position="120"/>
    </location>
</feature>
<dbReference type="SUPFAM" id="SSF57667">
    <property type="entry name" value="beta-beta-alpha zinc fingers"/>
    <property type="match status" value="1"/>
</dbReference>
<evidence type="ECO:0000259" key="3">
    <source>
        <dbReference type="PROSITE" id="PS50157"/>
    </source>
</evidence>
<dbReference type="InterPro" id="IPR013087">
    <property type="entry name" value="Znf_C2H2_type"/>
</dbReference>
<dbReference type="InterPro" id="IPR036236">
    <property type="entry name" value="Znf_C2H2_sf"/>
</dbReference>
<feature type="compositionally biased region" description="Acidic residues" evidence="2">
    <location>
        <begin position="108"/>
        <end position="117"/>
    </location>
</feature>
<comment type="caution">
    <text evidence="4">The sequence shown here is derived from an EMBL/GenBank/DDBJ whole genome shotgun (WGS) entry which is preliminary data.</text>
</comment>
<dbReference type="Pfam" id="PF00096">
    <property type="entry name" value="zf-C2H2"/>
    <property type="match status" value="1"/>
</dbReference>
<evidence type="ECO:0000256" key="2">
    <source>
        <dbReference type="SAM" id="MobiDB-lite"/>
    </source>
</evidence>
<evidence type="ECO:0000256" key="1">
    <source>
        <dbReference type="PROSITE-ProRule" id="PRU00042"/>
    </source>
</evidence>
<dbReference type="EMBL" id="MRZV01000338">
    <property type="protein sequence ID" value="PIK52219.1"/>
    <property type="molecule type" value="Genomic_DNA"/>
</dbReference>
<protein>
    <recommendedName>
        <fullName evidence="3">C2H2-type domain-containing protein</fullName>
    </recommendedName>
</protein>
<keyword evidence="1" id="KW-0479">Metal-binding</keyword>